<gene>
    <name evidence="5" type="ORF">IQ13_0993</name>
</gene>
<comment type="caution">
    <text evidence="5">The sequence shown here is derived from an EMBL/GenBank/DDBJ whole genome shotgun (WGS) entry which is preliminary data.</text>
</comment>
<organism evidence="5 6">
    <name type="scientific">Lacibacter cauensis</name>
    <dbReference type="NCBI Taxonomy" id="510947"/>
    <lineage>
        <taxon>Bacteria</taxon>
        <taxon>Pseudomonadati</taxon>
        <taxon>Bacteroidota</taxon>
        <taxon>Chitinophagia</taxon>
        <taxon>Chitinophagales</taxon>
        <taxon>Chitinophagaceae</taxon>
        <taxon>Lacibacter</taxon>
    </lineage>
</organism>
<dbReference type="Pfam" id="PF00356">
    <property type="entry name" value="LacI"/>
    <property type="match status" value="1"/>
</dbReference>
<feature type="domain" description="HTH lacI-type" evidence="4">
    <location>
        <begin position="13"/>
        <end position="67"/>
    </location>
</feature>
<keyword evidence="2" id="KW-0238">DNA-binding</keyword>
<sequence>MTITMISKKKKVLTITCIADALGVSVSTVSRALQGHAKVADETKRKVSNYALVNGYEPNILAVNLRLQKSRTIGVIVPSFTDPFFAEVLDVIETNARRQNYNVLLGNSNDNSEKEADLFHSLRLRRVDGMIMSLSPKSMFLKRRNFESGATLPLVFFNHVPGFSGIRADAISCDGYNGMLKLMSWFFQNNRRHIGFINGPSDLLLSKELLQAYMHSWSIRRRKIDMQLVESTDLSKEGNRQAISTLLKRNCKLDAVISFNDHVHIDAVEAAAELGIVVNQDIIFGSTAGRSFSQYLRQPPRVSLNPFPAKQGQMAFNALLQQINRGKIVSPFSYKKIEADIIV</sequence>
<dbReference type="PANTHER" id="PTHR30146:SF109">
    <property type="entry name" value="HTH-TYPE TRANSCRIPTIONAL REGULATOR GALS"/>
    <property type="match status" value="1"/>
</dbReference>
<dbReference type="SMART" id="SM00354">
    <property type="entry name" value="HTH_LACI"/>
    <property type="match status" value="1"/>
</dbReference>
<dbReference type="Proteomes" id="UP000316167">
    <property type="component" value="Unassembled WGS sequence"/>
</dbReference>
<keyword evidence="1" id="KW-0805">Transcription regulation</keyword>
<evidence type="ECO:0000256" key="2">
    <source>
        <dbReference type="ARBA" id="ARBA00023125"/>
    </source>
</evidence>
<dbReference type="GO" id="GO:0003700">
    <property type="term" value="F:DNA-binding transcription factor activity"/>
    <property type="evidence" value="ECO:0007669"/>
    <property type="project" value="TreeGrafter"/>
</dbReference>
<dbReference type="InterPro" id="IPR028082">
    <property type="entry name" value="Peripla_BP_I"/>
</dbReference>
<evidence type="ECO:0000313" key="5">
    <source>
        <dbReference type="EMBL" id="TWI85824.1"/>
    </source>
</evidence>
<dbReference type="CDD" id="cd06267">
    <property type="entry name" value="PBP1_LacI_sugar_binding-like"/>
    <property type="match status" value="1"/>
</dbReference>
<evidence type="ECO:0000256" key="1">
    <source>
        <dbReference type="ARBA" id="ARBA00023015"/>
    </source>
</evidence>
<dbReference type="Gene3D" id="1.10.260.40">
    <property type="entry name" value="lambda repressor-like DNA-binding domains"/>
    <property type="match status" value="1"/>
</dbReference>
<name>A0A562SY49_9BACT</name>
<proteinExistence type="predicted"/>
<dbReference type="InterPro" id="IPR010982">
    <property type="entry name" value="Lambda_DNA-bd_dom_sf"/>
</dbReference>
<evidence type="ECO:0000259" key="4">
    <source>
        <dbReference type="PROSITE" id="PS50932"/>
    </source>
</evidence>
<evidence type="ECO:0000256" key="3">
    <source>
        <dbReference type="ARBA" id="ARBA00023163"/>
    </source>
</evidence>
<evidence type="ECO:0000313" key="6">
    <source>
        <dbReference type="Proteomes" id="UP000316167"/>
    </source>
</evidence>
<keyword evidence="3" id="KW-0804">Transcription</keyword>
<reference evidence="5 6" key="1">
    <citation type="journal article" date="2015" name="Stand. Genomic Sci.">
        <title>Genomic Encyclopedia of Bacterial and Archaeal Type Strains, Phase III: the genomes of soil and plant-associated and newly described type strains.</title>
        <authorList>
            <person name="Whitman W.B."/>
            <person name="Woyke T."/>
            <person name="Klenk H.P."/>
            <person name="Zhou Y."/>
            <person name="Lilburn T.G."/>
            <person name="Beck B.J."/>
            <person name="De Vos P."/>
            <person name="Vandamme P."/>
            <person name="Eisen J.A."/>
            <person name="Garrity G."/>
            <person name="Hugenholtz P."/>
            <person name="Kyrpides N.C."/>
        </authorList>
    </citation>
    <scope>NUCLEOTIDE SEQUENCE [LARGE SCALE GENOMIC DNA]</scope>
    <source>
        <strain evidence="5 6">CGMCC 1.7271</strain>
    </source>
</reference>
<dbReference type="OrthoDB" id="667031at2"/>
<dbReference type="AlphaFoldDB" id="A0A562SY49"/>
<dbReference type="CDD" id="cd01392">
    <property type="entry name" value="HTH_LacI"/>
    <property type="match status" value="1"/>
</dbReference>
<dbReference type="InterPro" id="IPR000843">
    <property type="entry name" value="HTH_LacI"/>
</dbReference>
<dbReference type="PROSITE" id="PS50932">
    <property type="entry name" value="HTH_LACI_2"/>
    <property type="match status" value="1"/>
</dbReference>
<dbReference type="SUPFAM" id="SSF47413">
    <property type="entry name" value="lambda repressor-like DNA-binding domains"/>
    <property type="match status" value="1"/>
</dbReference>
<protein>
    <submittedName>
        <fullName evidence="5">LacI family transcriptional regulator</fullName>
    </submittedName>
</protein>
<dbReference type="PANTHER" id="PTHR30146">
    <property type="entry name" value="LACI-RELATED TRANSCRIPTIONAL REPRESSOR"/>
    <property type="match status" value="1"/>
</dbReference>
<dbReference type="GO" id="GO:0000976">
    <property type="term" value="F:transcription cis-regulatory region binding"/>
    <property type="evidence" value="ECO:0007669"/>
    <property type="project" value="TreeGrafter"/>
</dbReference>
<dbReference type="InterPro" id="IPR001761">
    <property type="entry name" value="Peripla_BP/Lac1_sug-bd_dom"/>
</dbReference>
<keyword evidence="6" id="KW-1185">Reference proteome</keyword>
<dbReference type="SUPFAM" id="SSF53822">
    <property type="entry name" value="Periplasmic binding protein-like I"/>
    <property type="match status" value="1"/>
</dbReference>
<dbReference type="Gene3D" id="3.40.50.2300">
    <property type="match status" value="2"/>
</dbReference>
<accession>A0A562SY49</accession>
<dbReference type="Pfam" id="PF00532">
    <property type="entry name" value="Peripla_BP_1"/>
    <property type="match status" value="1"/>
</dbReference>
<dbReference type="RefSeq" id="WP_144884919.1">
    <property type="nucleotide sequence ID" value="NZ_VLLE01000002.1"/>
</dbReference>
<dbReference type="EMBL" id="VLLE01000002">
    <property type="protein sequence ID" value="TWI85824.1"/>
    <property type="molecule type" value="Genomic_DNA"/>
</dbReference>